<reference evidence="1 2" key="1">
    <citation type="journal article" date="2018" name="Nat. Ecol. Evol.">
        <title>Pezizomycetes genomes reveal the molecular basis of ectomycorrhizal truffle lifestyle.</title>
        <authorList>
            <person name="Murat C."/>
            <person name="Payen T."/>
            <person name="Noel B."/>
            <person name="Kuo A."/>
            <person name="Morin E."/>
            <person name="Chen J."/>
            <person name="Kohler A."/>
            <person name="Krizsan K."/>
            <person name="Balestrini R."/>
            <person name="Da Silva C."/>
            <person name="Montanini B."/>
            <person name="Hainaut M."/>
            <person name="Levati E."/>
            <person name="Barry K.W."/>
            <person name="Belfiori B."/>
            <person name="Cichocki N."/>
            <person name="Clum A."/>
            <person name="Dockter R.B."/>
            <person name="Fauchery L."/>
            <person name="Guy J."/>
            <person name="Iotti M."/>
            <person name="Le Tacon F."/>
            <person name="Lindquist E.A."/>
            <person name="Lipzen A."/>
            <person name="Malagnac F."/>
            <person name="Mello A."/>
            <person name="Molinier V."/>
            <person name="Miyauchi S."/>
            <person name="Poulain J."/>
            <person name="Riccioni C."/>
            <person name="Rubini A."/>
            <person name="Sitrit Y."/>
            <person name="Splivallo R."/>
            <person name="Traeger S."/>
            <person name="Wang M."/>
            <person name="Zifcakova L."/>
            <person name="Wipf D."/>
            <person name="Zambonelli A."/>
            <person name="Paolocci F."/>
            <person name="Nowrousian M."/>
            <person name="Ottonello S."/>
            <person name="Baldrian P."/>
            <person name="Spatafora J.W."/>
            <person name="Henrissat B."/>
            <person name="Nagy L.G."/>
            <person name="Aury J.M."/>
            <person name="Wincker P."/>
            <person name="Grigoriev I.V."/>
            <person name="Bonfante P."/>
            <person name="Martin F.M."/>
        </authorList>
    </citation>
    <scope>NUCLEOTIDE SEQUENCE [LARGE SCALE GENOMIC DNA]</scope>
    <source>
        <strain evidence="1 2">RN42</strain>
    </source>
</reference>
<name>A0A3N4I8G0_ASCIM</name>
<keyword evidence="2" id="KW-1185">Reference proteome</keyword>
<evidence type="ECO:0000313" key="1">
    <source>
        <dbReference type="EMBL" id="RPA82373.1"/>
    </source>
</evidence>
<dbReference type="EMBL" id="ML119672">
    <property type="protein sequence ID" value="RPA82373.1"/>
    <property type="molecule type" value="Genomic_DNA"/>
</dbReference>
<protein>
    <submittedName>
        <fullName evidence="1">Uncharacterized protein</fullName>
    </submittedName>
</protein>
<organism evidence="1 2">
    <name type="scientific">Ascobolus immersus RN42</name>
    <dbReference type="NCBI Taxonomy" id="1160509"/>
    <lineage>
        <taxon>Eukaryota</taxon>
        <taxon>Fungi</taxon>
        <taxon>Dikarya</taxon>
        <taxon>Ascomycota</taxon>
        <taxon>Pezizomycotina</taxon>
        <taxon>Pezizomycetes</taxon>
        <taxon>Pezizales</taxon>
        <taxon>Ascobolaceae</taxon>
        <taxon>Ascobolus</taxon>
    </lineage>
</organism>
<gene>
    <name evidence="1" type="ORF">BJ508DRAFT_325639</name>
</gene>
<dbReference type="AlphaFoldDB" id="A0A3N4I8G0"/>
<sequence>MINTCVKDLSIWCLTDCIDPDTGLPPRPFRVNLPFDTARYFKEPAGSVKAYFLRKRNYMRLLHELDEKYPQLFGGNGQPETAWNLIVYEINIPLADISSDKDLLKMVETATKMRSTKNVRAPQRFLEERHSSPDAITVFLSKSWHERIKEPFSPVVAGQMRRRLLPRIVRVQQR</sequence>
<proteinExistence type="predicted"/>
<dbReference type="Proteomes" id="UP000275078">
    <property type="component" value="Unassembled WGS sequence"/>
</dbReference>
<accession>A0A3N4I8G0</accession>
<evidence type="ECO:0000313" key="2">
    <source>
        <dbReference type="Proteomes" id="UP000275078"/>
    </source>
</evidence>